<organism evidence="2 3">
    <name type="scientific">Thauera phenylacetica B4P</name>
    <dbReference type="NCBI Taxonomy" id="1234382"/>
    <lineage>
        <taxon>Bacteria</taxon>
        <taxon>Pseudomonadati</taxon>
        <taxon>Pseudomonadota</taxon>
        <taxon>Betaproteobacteria</taxon>
        <taxon>Rhodocyclales</taxon>
        <taxon>Zoogloeaceae</taxon>
        <taxon>Thauera</taxon>
    </lineage>
</organism>
<accession>N6ZQ13</accession>
<keyword evidence="3" id="KW-1185">Reference proteome</keyword>
<dbReference type="Proteomes" id="UP000013047">
    <property type="component" value="Unassembled WGS sequence"/>
</dbReference>
<dbReference type="Gene3D" id="2.60.120.10">
    <property type="entry name" value="Jelly Rolls"/>
    <property type="match status" value="1"/>
</dbReference>
<protein>
    <recommendedName>
        <fullName evidence="4">HutD family protein</fullName>
    </recommendedName>
</protein>
<evidence type="ECO:0000313" key="2">
    <source>
        <dbReference type="EMBL" id="ENO96617.1"/>
    </source>
</evidence>
<dbReference type="PANTHER" id="PTHR37943">
    <property type="entry name" value="PROTEIN VES"/>
    <property type="match status" value="1"/>
</dbReference>
<name>N6ZQ13_9RHOO</name>
<sequence>MKHLPRDARVARPWKNGGGTTREVAVSPEGAGLDDFAWRISLAELHEAGAFSSYPGVSRTLLLLEGEPVRLDIDGEAVELVRGGEAVHFDGGARVFASPAGVALDAGVMSRDARCRQHCRLMTLSGEVALLRSTAQGLMLLLDGGPLRVVADSGDAILARHDALRFWPEDPAELRLSADGMARVLLAEFVFPGEHTRDGRVEPTG</sequence>
<dbReference type="InterPro" id="IPR011051">
    <property type="entry name" value="RmlC_Cupin_sf"/>
</dbReference>
<dbReference type="SUPFAM" id="SSF51182">
    <property type="entry name" value="RmlC-like cupins"/>
    <property type="match status" value="1"/>
</dbReference>
<gene>
    <name evidence="2" type="ORF">C667_13075</name>
</gene>
<dbReference type="InterPro" id="IPR014710">
    <property type="entry name" value="RmlC-like_jellyroll"/>
</dbReference>
<evidence type="ECO:0008006" key="4">
    <source>
        <dbReference type="Google" id="ProtNLM"/>
    </source>
</evidence>
<dbReference type="EMBL" id="AMXF01000094">
    <property type="protein sequence ID" value="ENO96617.1"/>
    <property type="molecule type" value="Genomic_DNA"/>
</dbReference>
<dbReference type="Pfam" id="PF05962">
    <property type="entry name" value="HutD"/>
    <property type="match status" value="1"/>
</dbReference>
<dbReference type="PANTHER" id="PTHR37943:SF1">
    <property type="entry name" value="PROTEIN VES"/>
    <property type="match status" value="1"/>
</dbReference>
<dbReference type="InterPro" id="IPR010282">
    <property type="entry name" value="Uncharacterised_HutD/Ves"/>
</dbReference>
<reference evidence="2 3" key="1">
    <citation type="submission" date="2012-09" db="EMBL/GenBank/DDBJ databases">
        <title>Draft Genome Sequences of 6 Strains from Genus Thauera.</title>
        <authorList>
            <person name="Liu B."/>
            <person name="Shapleigh J.P."/>
            <person name="Frostegard A.H."/>
        </authorList>
    </citation>
    <scope>NUCLEOTIDE SEQUENCE [LARGE SCALE GENOMIC DNA]</scope>
    <source>
        <strain evidence="2 3">B4P</strain>
    </source>
</reference>
<evidence type="ECO:0000256" key="1">
    <source>
        <dbReference type="SAM" id="MobiDB-lite"/>
    </source>
</evidence>
<evidence type="ECO:0000313" key="3">
    <source>
        <dbReference type="Proteomes" id="UP000013047"/>
    </source>
</evidence>
<dbReference type="AlphaFoldDB" id="N6ZQ13"/>
<feature type="compositionally biased region" description="Basic and acidic residues" evidence="1">
    <location>
        <begin position="1"/>
        <end position="10"/>
    </location>
</feature>
<dbReference type="RefSeq" id="WP_004365080.1">
    <property type="nucleotide sequence ID" value="NZ_AMXF01000094.1"/>
</dbReference>
<dbReference type="OrthoDB" id="9800082at2"/>
<feature type="region of interest" description="Disordered" evidence="1">
    <location>
        <begin position="1"/>
        <end position="26"/>
    </location>
</feature>
<proteinExistence type="predicted"/>
<comment type="caution">
    <text evidence="2">The sequence shown here is derived from an EMBL/GenBank/DDBJ whole genome shotgun (WGS) entry which is preliminary data.</text>
</comment>